<evidence type="ECO:0000256" key="1">
    <source>
        <dbReference type="ARBA" id="ARBA00009648"/>
    </source>
</evidence>
<feature type="domain" description="PPIase FKBP-type" evidence="6">
    <location>
        <begin position="47"/>
        <end position="136"/>
    </location>
</feature>
<dbReference type="SUPFAM" id="SSF54534">
    <property type="entry name" value="FKBP-like"/>
    <property type="match status" value="1"/>
</dbReference>
<keyword evidence="2" id="KW-0677">Repeat</keyword>
<evidence type="ECO:0000313" key="7">
    <source>
        <dbReference type="EMBL" id="GCB61100.1"/>
    </source>
</evidence>
<name>A0A401NJR4_SCYTO</name>
<dbReference type="OrthoDB" id="8116123at2759"/>
<comment type="similarity">
    <text evidence="1">Belongs to the FKBP6 family.</text>
</comment>
<dbReference type="EMBL" id="BFAA01005048">
    <property type="protein sequence ID" value="GCB61100.1"/>
    <property type="molecule type" value="Genomic_DNA"/>
</dbReference>
<keyword evidence="4" id="KW-0697">Rotamase</keyword>
<dbReference type="STRING" id="75743.A0A401NJR4"/>
<evidence type="ECO:0000313" key="8">
    <source>
        <dbReference type="Proteomes" id="UP000288216"/>
    </source>
</evidence>
<protein>
    <recommendedName>
        <fullName evidence="4">peptidylprolyl isomerase</fullName>
        <ecNumber evidence="4">5.2.1.8</ecNumber>
    </recommendedName>
</protein>
<keyword evidence="3 5" id="KW-0802">TPR repeat</keyword>
<dbReference type="InterPro" id="IPR042282">
    <property type="entry name" value="FKBP6/shu"/>
</dbReference>
<dbReference type="Gene3D" id="1.25.40.10">
    <property type="entry name" value="Tetratricopeptide repeat domain"/>
    <property type="match status" value="1"/>
</dbReference>
<gene>
    <name evidence="7" type="ORF">scyTo_0011252</name>
</gene>
<dbReference type="PANTHER" id="PTHR46674:SF1">
    <property type="entry name" value="INACTIVE PEPTIDYL-PROLYL CIS-TRANS ISOMERASE FKBP6"/>
    <property type="match status" value="1"/>
</dbReference>
<organism evidence="7 8">
    <name type="scientific">Scyliorhinus torazame</name>
    <name type="common">Cloudy catshark</name>
    <name type="synonym">Catulus torazame</name>
    <dbReference type="NCBI Taxonomy" id="75743"/>
    <lineage>
        <taxon>Eukaryota</taxon>
        <taxon>Metazoa</taxon>
        <taxon>Chordata</taxon>
        <taxon>Craniata</taxon>
        <taxon>Vertebrata</taxon>
        <taxon>Chondrichthyes</taxon>
        <taxon>Elasmobranchii</taxon>
        <taxon>Galeomorphii</taxon>
        <taxon>Galeoidea</taxon>
        <taxon>Carcharhiniformes</taxon>
        <taxon>Scyliorhinidae</taxon>
        <taxon>Scyliorhinus</taxon>
    </lineage>
</organism>
<accession>A0A401NJR4</accession>
<dbReference type="Pfam" id="PF00254">
    <property type="entry name" value="FKBP_C"/>
    <property type="match status" value="1"/>
</dbReference>
<evidence type="ECO:0000256" key="2">
    <source>
        <dbReference type="ARBA" id="ARBA00022737"/>
    </source>
</evidence>
<dbReference type="PROSITE" id="PS50005">
    <property type="entry name" value="TPR"/>
    <property type="match status" value="1"/>
</dbReference>
<dbReference type="PROSITE" id="PS50059">
    <property type="entry name" value="FKBP_PPIASE"/>
    <property type="match status" value="1"/>
</dbReference>
<keyword evidence="4" id="KW-0413">Isomerase</keyword>
<comment type="caution">
    <text evidence="7">The sequence shown here is derived from an EMBL/GenBank/DDBJ whole genome shotgun (WGS) entry which is preliminary data.</text>
</comment>
<dbReference type="EC" id="5.2.1.8" evidence="4"/>
<evidence type="ECO:0000256" key="5">
    <source>
        <dbReference type="PROSITE-ProRule" id="PRU00339"/>
    </source>
</evidence>
<evidence type="ECO:0000259" key="6">
    <source>
        <dbReference type="PROSITE" id="PS50059"/>
    </source>
</evidence>
<proteinExistence type="inferred from homology"/>
<dbReference type="InterPro" id="IPR046357">
    <property type="entry name" value="PPIase_dom_sf"/>
</dbReference>
<comment type="catalytic activity">
    <reaction evidence="4">
        <text>[protein]-peptidylproline (omega=180) = [protein]-peptidylproline (omega=0)</text>
        <dbReference type="Rhea" id="RHEA:16237"/>
        <dbReference type="Rhea" id="RHEA-COMP:10747"/>
        <dbReference type="Rhea" id="RHEA-COMP:10748"/>
        <dbReference type="ChEBI" id="CHEBI:83833"/>
        <dbReference type="ChEBI" id="CHEBI:83834"/>
        <dbReference type="EC" id="5.2.1.8"/>
    </reaction>
</comment>
<dbReference type="SMART" id="SM00028">
    <property type="entry name" value="TPR"/>
    <property type="match status" value="3"/>
</dbReference>
<dbReference type="InterPro" id="IPR001179">
    <property type="entry name" value="PPIase_FKBP_dom"/>
</dbReference>
<dbReference type="InterPro" id="IPR011990">
    <property type="entry name" value="TPR-like_helical_dom_sf"/>
</dbReference>
<dbReference type="GO" id="GO:0003755">
    <property type="term" value="F:peptidyl-prolyl cis-trans isomerase activity"/>
    <property type="evidence" value="ECO:0007669"/>
    <property type="project" value="UniProtKB-KW"/>
</dbReference>
<dbReference type="Proteomes" id="UP000288216">
    <property type="component" value="Unassembled WGS sequence"/>
</dbReference>
<feature type="repeat" description="TPR" evidence="5">
    <location>
        <begin position="164"/>
        <end position="197"/>
    </location>
</feature>
<dbReference type="GO" id="GO:0034587">
    <property type="term" value="P:piRNA processing"/>
    <property type="evidence" value="ECO:0007669"/>
    <property type="project" value="TreeGrafter"/>
</dbReference>
<dbReference type="InterPro" id="IPR019734">
    <property type="entry name" value="TPR_rpt"/>
</dbReference>
<dbReference type="GO" id="GO:0005737">
    <property type="term" value="C:cytoplasm"/>
    <property type="evidence" value="ECO:0007669"/>
    <property type="project" value="TreeGrafter"/>
</dbReference>
<dbReference type="GO" id="GO:0051879">
    <property type="term" value="F:Hsp90 protein binding"/>
    <property type="evidence" value="ECO:0007669"/>
    <property type="project" value="TreeGrafter"/>
</dbReference>
<dbReference type="OMA" id="CHRMFTP"/>
<dbReference type="Gene3D" id="3.10.50.40">
    <property type="match status" value="1"/>
</dbReference>
<reference evidence="7 8" key="1">
    <citation type="journal article" date="2018" name="Nat. Ecol. Evol.">
        <title>Shark genomes provide insights into elasmobranch evolution and the origin of vertebrates.</title>
        <authorList>
            <person name="Hara Y"/>
            <person name="Yamaguchi K"/>
            <person name="Onimaru K"/>
            <person name="Kadota M"/>
            <person name="Koyanagi M"/>
            <person name="Keeley SD"/>
            <person name="Tatsumi K"/>
            <person name="Tanaka K"/>
            <person name="Motone F"/>
            <person name="Kageyama Y"/>
            <person name="Nozu R"/>
            <person name="Adachi N"/>
            <person name="Nishimura O"/>
            <person name="Nakagawa R"/>
            <person name="Tanegashima C"/>
            <person name="Kiyatake I"/>
            <person name="Matsumoto R"/>
            <person name="Murakumo K"/>
            <person name="Nishida K"/>
            <person name="Terakita A"/>
            <person name="Kuratani S"/>
            <person name="Sato K"/>
            <person name="Hyodo S Kuraku.S."/>
        </authorList>
    </citation>
    <scope>NUCLEOTIDE SEQUENCE [LARGE SCALE GENOMIC DNA]</scope>
</reference>
<sequence>MNGSCESRAGQLSPFDYMSQRMQDVTGDGGVLKEVLRPGSGSVIPSTASVSVHYSAYSEYTDRPFDSNVQRDVPRFMKLGRDITLLGMELAIRTMRKGEFSRFLFKPMYAFGSMGCPPRIPENATVMFELEILHFLDTLESDEYFGLSQEEQIIYPLAKLLKVASTEREFGNYFFQKQRYEDAKDQYKKALSVFAHRHEADEVQKQQVQSSKLLLYLNLSLVSLKLNAPGRALVYGERALQIESKNPKALFRCGQACMLMLEYDRSKNFLLRAQKLEPFNPDVNNALVKLDSCYREWNLKEKEMCSKMFAAWEPAAVKD</sequence>
<dbReference type="SUPFAM" id="SSF48452">
    <property type="entry name" value="TPR-like"/>
    <property type="match status" value="1"/>
</dbReference>
<dbReference type="PANTHER" id="PTHR46674">
    <property type="entry name" value="INACTIVE PEPTIDYL-PROLYL CIS-TRANS ISOMERASE FKBP6"/>
    <property type="match status" value="1"/>
</dbReference>
<evidence type="ECO:0000256" key="3">
    <source>
        <dbReference type="ARBA" id="ARBA00022803"/>
    </source>
</evidence>
<evidence type="ECO:0000256" key="4">
    <source>
        <dbReference type="PROSITE-ProRule" id="PRU00277"/>
    </source>
</evidence>
<dbReference type="GO" id="GO:0007283">
    <property type="term" value="P:spermatogenesis"/>
    <property type="evidence" value="ECO:0007669"/>
    <property type="project" value="TreeGrafter"/>
</dbReference>
<keyword evidence="8" id="KW-1185">Reference proteome</keyword>
<dbReference type="AlphaFoldDB" id="A0A401NJR4"/>